<feature type="chain" id="PRO_5025612272" evidence="6">
    <location>
        <begin position="21"/>
        <end position="337"/>
    </location>
</feature>
<feature type="transmembrane region" description="Helical" evidence="5">
    <location>
        <begin position="45"/>
        <end position="65"/>
    </location>
</feature>
<dbReference type="GO" id="GO:0016020">
    <property type="term" value="C:membrane"/>
    <property type="evidence" value="ECO:0007669"/>
    <property type="project" value="UniProtKB-SubCell"/>
</dbReference>
<feature type="transmembrane region" description="Helical" evidence="5">
    <location>
        <begin position="77"/>
        <end position="97"/>
    </location>
</feature>
<proteinExistence type="predicted"/>
<evidence type="ECO:0000256" key="6">
    <source>
        <dbReference type="SAM" id="SignalP"/>
    </source>
</evidence>
<feature type="transmembrane region" description="Helical" evidence="5">
    <location>
        <begin position="103"/>
        <end position="124"/>
    </location>
</feature>
<organism evidence="7 8">
    <name type="scientific">Gymnopus androsaceus JB14</name>
    <dbReference type="NCBI Taxonomy" id="1447944"/>
    <lineage>
        <taxon>Eukaryota</taxon>
        <taxon>Fungi</taxon>
        <taxon>Dikarya</taxon>
        <taxon>Basidiomycota</taxon>
        <taxon>Agaricomycotina</taxon>
        <taxon>Agaricomycetes</taxon>
        <taxon>Agaricomycetidae</taxon>
        <taxon>Agaricales</taxon>
        <taxon>Marasmiineae</taxon>
        <taxon>Omphalotaceae</taxon>
        <taxon>Gymnopus</taxon>
    </lineage>
</organism>
<keyword evidence="3 5" id="KW-1133">Transmembrane helix</keyword>
<feature type="transmembrane region" description="Helical" evidence="5">
    <location>
        <begin position="156"/>
        <end position="175"/>
    </location>
</feature>
<keyword evidence="4 5" id="KW-0472">Membrane</keyword>
<feature type="transmembrane region" description="Helical" evidence="5">
    <location>
        <begin position="243"/>
        <end position="264"/>
    </location>
</feature>
<feature type="transmembrane region" description="Helical" evidence="5">
    <location>
        <begin position="279"/>
        <end position="299"/>
    </location>
</feature>
<dbReference type="PANTHER" id="PTHR31465">
    <property type="entry name" value="PROTEIN RTA1-RELATED"/>
    <property type="match status" value="1"/>
</dbReference>
<gene>
    <name evidence="7" type="ORF">BT96DRAFT_995668</name>
</gene>
<name>A0A6A4HKF5_9AGAR</name>
<feature type="signal peptide" evidence="6">
    <location>
        <begin position="1"/>
        <end position="20"/>
    </location>
</feature>
<evidence type="ECO:0000256" key="4">
    <source>
        <dbReference type="ARBA" id="ARBA00023136"/>
    </source>
</evidence>
<evidence type="ECO:0000313" key="7">
    <source>
        <dbReference type="EMBL" id="KAE9397567.1"/>
    </source>
</evidence>
<protein>
    <submittedName>
        <fullName evidence="7">RTA1-domain-containing protein</fullName>
    </submittedName>
</protein>
<accession>A0A6A4HKF5</accession>
<evidence type="ECO:0000256" key="3">
    <source>
        <dbReference type="ARBA" id="ARBA00022989"/>
    </source>
</evidence>
<evidence type="ECO:0000256" key="1">
    <source>
        <dbReference type="ARBA" id="ARBA00004141"/>
    </source>
</evidence>
<reference evidence="7" key="1">
    <citation type="journal article" date="2019" name="Environ. Microbiol.">
        <title>Fungal ecological strategies reflected in gene transcription - a case study of two litter decomposers.</title>
        <authorList>
            <person name="Barbi F."/>
            <person name="Kohler A."/>
            <person name="Barry K."/>
            <person name="Baskaran P."/>
            <person name="Daum C."/>
            <person name="Fauchery L."/>
            <person name="Ihrmark K."/>
            <person name="Kuo A."/>
            <person name="LaButti K."/>
            <person name="Lipzen A."/>
            <person name="Morin E."/>
            <person name="Grigoriev I.V."/>
            <person name="Henrissat B."/>
            <person name="Lindahl B."/>
            <person name="Martin F."/>
        </authorList>
    </citation>
    <scope>NUCLEOTIDE SEQUENCE</scope>
    <source>
        <strain evidence="7">JB14</strain>
    </source>
</reference>
<dbReference type="InterPro" id="IPR007568">
    <property type="entry name" value="RTA1"/>
</dbReference>
<comment type="subcellular location">
    <subcellularLocation>
        <location evidence="1">Membrane</location>
        <topology evidence="1">Multi-pass membrane protein</topology>
    </subcellularLocation>
</comment>
<dbReference type="AlphaFoldDB" id="A0A6A4HKF5"/>
<feature type="transmembrane region" description="Helical" evidence="5">
    <location>
        <begin position="187"/>
        <end position="211"/>
    </location>
</feature>
<dbReference type="Proteomes" id="UP000799118">
    <property type="component" value="Unassembled WGS sequence"/>
</dbReference>
<dbReference type="EMBL" id="ML769495">
    <property type="protein sequence ID" value="KAE9397567.1"/>
    <property type="molecule type" value="Genomic_DNA"/>
</dbReference>
<keyword evidence="2 5" id="KW-0812">Transmembrane</keyword>
<keyword evidence="8" id="KW-1185">Reference proteome</keyword>
<sequence length="337" mass="37269">MLQRISFLSVFLYSLAFVAASQDVISNLDARDATNTEKQRPVAGFFMKVWPAVIGIALYGLSGAIHCIQFFRIGQRYMLTLIIGMTCFMLGLIMRIVVSHSPYSLGVYIIEDLLVLLSPCAFLATDYMLLSRLANSLGQDIADDCLLIPARRITKIFVWSDVITFFIQSGGGGLSANQKSASLGTKIAMIGLILQLLSFGLFAIMLVAFGFRVILQFGSTAHGESLSSVASPFKTSSISNWKILYFTMCLTCVGILIRSIFRIAEFAGGYTGFLSIHEGYFYCLDALPLWIAMTLYCFVWPSRFINKHEEIATGRGTLAGVPLVEQGKYQRGPYTNY</sequence>
<dbReference type="OrthoDB" id="3358017at2759"/>
<dbReference type="PANTHER" id="PTHR31465:SF1">
    <property type="entry name" value="PROTEIN RTA1-RELATED"/>
    <property type="match status" value="1"/>
</dbReference>
<keyword evidence="6" id="KW-0732">Signal</keyword>
<evidence type="ECO:0000256" key="5">
    <source>
        <dbReference type="SAM" id="Phobius"/>
    </source>
</evidence>
<evidence type="ECO:0000313" key="8">
    <source>
        <dbReference type="Proteomes" id="UP000799118"/>
    </source>
</evidence>
<dbReference type="Pfam" id="PF04479">
    <property type="entry name" value="RTA1"/>
    <property type="match status" value="1"/>
</dbReference>
<evidence type="ECO:0000256" key="2">
    <source>
        <dbReference type="ARBA" id="ARBA00022692"/>
    </source>
</evidence>